<organism evidence="1 2">
    <name type="scientific">Fusobacterium pseudoperiodonticum</name>
    <dbReference type="NCBI Taxonomy" id="2663009"/>
    <lineage>
        <taxon>Bacteria</taxon>
        <taxon>Fusobacteriati</taxon>
        <taxon>Fusobacteriota</taxon>
        <taxon>Fusobacteriia</taxon>
        <taxon>Fusobacteriales</taxon>
        <taxon>Fusobacteriaceae</taxon>
        <taxon>Fusobacterium</taxon>
    </lineage>
</organism>
<reference evidence="1 2" key="1">
    <citation type="submission" date="2017-11" db="EMBL/GenBank/DDBJ databases">
        <title>Genome sequencing of Fusobacterium periodonticum KCOM 2555.</title>
        <authorList>
            <person name="Kook J.-K."/>
            <person name="Park S.-N."/>
            <person name="Lim Y.K."/>
        </authorList>
    </citation>
    <scope>NUCLEOTIDE SEQUENCE [LARGE SCALE GENOMIC DNA]</scope>
    <source>
        <strain evidence="1 2">KCOM 2555</strain>
    </source>
</reference>
<dbReference type="RefSeq" id="WP_096917705.1">
    <property type="nucleotide sequence ID" value="NZ_CP024704.1"/>
</dbReference>
<dbReference type="EMBL" id="CP024704">
    <property type="protein sequence ID" value="ATV69405.1"/>
    <property type="molecule type" value="Genomic_DNA"/>
</dbReference>
<proteinExistence type="predicted"/>
<protein>
    <submittedName>
        <fullName evidence="1">Uncharacterized protein</fullName>
    </submittedName>
</protein>
<evidence type="ECO:0000313" key="2">
    <source>
        <dbReference type="Proteomes" id="UP000230781"/>
    </source>
</evidence>
<sequence length="87" mass="10705">MKPYETAKLLKIYLKENNKTEIKFFFETPFDSVEHQENLKYLVSIKVLSTDSKFSYFKPTNYYNFYLFFHISPYQLLNFYKFIKDLI</sequence>
<name>A0A2D3PNX7_9FUSO</name>
<gene>
    <name evidence="1" type="ORF">CTM98_01190</name>
</gene>
<accession>A0A2D3PNX7</accession>
<dbReference type="Proteomes" id="UP000230781">
    <property type="component" value="Chromosome"/>
</dbReference>
<evidence type="ECO:0000313" key="1">
    <source>
        <dbReference type="EMBL" id="ATV69405.1"/>
    </source>
</evidence>
<dbReference type="AlphaFoldDB" id="A0A2D3PNX7"/>